<sequence>MRHTILTWALCAFISAPTLAQTSLEGHFVAPRVPLHLELDKSGFLIAMHQWLMARAVVQSDLTVVPGGRATAMFEAEKVDGLYPSWISAKYKVNALYTAPFMQVDHFIYSKPGAAAFSKLADLKGRRLGLIQHYQLQLDFAAQEDLFITYARNSQTLMTLLLSGRVDAVILSDIEVNALQKAMQIEALSVDPSAVLLTKHLGYVLHDNAKGRALHERINAAIVEAQNTGALSAYLNNAVQGFK</sequence>
<evidence type="ECO:0000313" key="3">
    <source>
        <dbReference type="Proteomes" id="UP001595840"/>
    </source>
</evidence>
<accession>A0ABV8V2E5</accession>
<dbReference type="Proteomes" id="UP001595840">
    <property type="component" value="Unassembled WGS sequence"/>
</dbReference>
<dbReference type="RefSeq" id="WP_290259933.1">
    <property type="nucleotide sequence ID" value="NZ_JAUFQG010000004.1"/>
</dbReference>
<feature type="chain" id="PRO_5045456253" evidence="1">
    <location>
        <begin position="21"/>
        <end position="243"/>
    </location>
</feature>
<dbReference type="Gene3D" id="3.40.190.10">
    <property type="entry name" value="Periplasmic binding protein-like II"/>
    <property type="match status" value="2"/>
</dbReference>
<reference evidence="3" key="1">
    <citation type="journal article" date="2019" name="Int. J. Syst. Evol. Microbiol.">
        <title>The Global Catalogue of Microorganisms (GCM) 10K type strain sequencing project: providing services to taxonomists for standard genome sequencing and annotation.</title>
        <authorList>
            <consortium name="The Broad Institute Genomics Platform"/>
            <consortium name="The Broad Institute Genome Sequencing Center for Infectious Disease"/>
            <person name="Wu L."/>
            <person name="Ma J."/>
        </authorList>
    </citation>
    <scope>NUCLEOTIDE SEQUENCE [LARGE SCALE GENOMIC DNA]</scope>
    <source>
        <strain evidence="3">CECT 8570</strain>
    </source>
</reference>
<dbReference type="EMBL" id="JBHSCX010000003">
    <property type="protein sequence ID" value="MFC4361307.1"/>
    <property type="molecule type" value="Genomic_DNA"/>
</dbReference>
<comment type="caution">
    <text evidence="2">The sequence shown here is derived from an EMBL/GenBank/DDBJ whole genome shotgun (WGS) entry which is preliminary data.</text>
</comment>
<organism evidence="2 3">
    <name type="scientific">Simiduia curdlanivorans</name>
    <dbReference type="NCBI Taxonomy" id="1492769"/>
    <lineage>
        <taxon>Bacteria</taxon>
        <taxon>Pseudomonadati</taxon>
        <taxon>Pseudomonadota</taxon>
        <taxon>Gammaproteobacteria</taxon>
        <taxon>Cellvibrionales</taxon>
        <taxon>Cellvibrionaceae</taxon>
        <taxon>Simiduia</taxon>
    </lineage>
</organism>
<evidence type="ECO:0000313" key="2">
    <source>
        <dbReference type="EMBL" id="MFC4361307.1"/>
    </source>
</evidence>
<keyword evidence="3" id="KW-1185">Reference proteome</keyword>
<proteinExistence type="predicted"/>
<name>A0ABV8V2E5_9GAMM</name>
<keyword evidence="1" id="KW-0732">Signal</keyword>
<gene>
    <name evidence="2" type="ORF">ACFOX3_03275</name>
</gene>
<feature type="signal peptide" evidence="1">
    <location>
        <begin position="1"/>
        <end position="20"/>
    </location>
</feature>
<dbReference type="SUPFAM" id="SSF53850">
    <property type="entry name" value="Periplasmic binding protein-like II"/>
    <property type="match status" value="1"/>
</dbReference>
<protein>
    <submittedName>
        <fullName evidence="2">Substrate-binding periplasmic protein</fullName>
    </submittedName>
</protein>
<evidence type="ECO:0000256" key="1">
    <source>
        <dbReference type="SAM" id="SignalP"/>
    </source>
</evidence>